<keyword evidence="1" id="KW-0812">Transmembrane</keyword>
<accession>A0AAX2J5H8</accession>
<reference evidence="2 3" key="1">
    <citation type="submission" date="2018-06" db="EMBL/GenBank/DDBJ databases">
        <authorList>
            <consortium name="Pathogen Informatics"/>
            <person name="Doyle S."/>
        </authorList>
    </citation>
    <scope>NUCLEOTIDE SEQUENCE [LARGE SCALE GENOMIC DNA]</scope>
    <source>
        <strain evidence="2 3">NCTC10529</strain>
    </source>
</reference>
<sequence>MQDVNTKHSNQMVDFTRDYDEEAKAVLRQVEQNLQNGRKQIVWTVLQPAKILASNSNVSANRVKWGSLVGTAIPCISWVMIDKFLLHEMISKEMPLTYINTLIIFIVLGVLQWIFMPKLINQQMNRAQHTVIYVHLDLMRQMVSVMSPLQRGATIAPFHSQSLLHKWIKLPAFRLPETENVKYSALRDKVQRQITERCGFEFKQEK</sequence>
<protein>
    <submittedName>
        <fullName evidence="2">Uncharacterized protein</fullName>
    </submittedName>
</protein>
<name>A0AAX2J5H8_KINKI</name>
<organism evidence="2 3">
    <name type="scientific">Kingella kingae</name>
    <dbReference type="NCBI Taxonomy" id="504"/>
    <lineage>
        <taxon>Bacteria</taxon>
        <taxon>Pseudomonadati</taxon>
        <taxon>Pseudomonadota</taxon>
        <taxon>Betaproteobacteria</taxon>
        <taxon>Neisseriales</taxon>
        <taxon>Neisseriaceae</taxon>
        <taxon>Kingella</taxon>
    </lineage>
</organism>
<keyword evidence="1" id="KW-0472">Membrane</keyword>
<evidence type="ECO:0000313" key="2">
    <source>
        <dbReference type="EMBL" id="SQH25711.1"/>
    </source>
</evidence>
<dbReference type="RefSeq" id="WP_003787803.1">
    <property type="nucleotide sequence ID" value="NZ_CP091518.1"/>
</dbReference>
<dbReference type="GeneID" id="93263187"/>
<dbReference type="AlphaFoldDB" id="A0AAX2J5H8"/>
<evidence type="ECO:0000256" key="1">
    <source>
        <dbReference type="SAM" id="Phobius"/>
    </source>
</evidence>
<evidence type="ECO:0000313" key="3">
    <source>
        <dbReference type="Proteomes" id="UP000248598"/>
    </source>
</evidence>
<gene>
    <name evidence="2" type="ORF">NCTC10529_01924</name>
</gene>
<feature type="transmembrane region" description="Helical" evidence="1">
    <location>
        <begin position="98"/>
        <end position="116"/>
    </location>
</feature>
<dbReference type="EMBL" id="LS483426">
    <property type="protein sequence ID" value="SQH25711.1"/>
    <property type="molecule type" value="Genomic_DNA"/>
</dbReference>
<feature type="transmembrane region" description="Helical" evidence="1">
    <location>
        <begin position="65"/>
        <end position="86"/>
    </location>
</feature>
<proteinExistence type="predicted"/>
<keyword evidence="1" id="KW-1133">Transmembrane helix</keyword>
<dbReference type="Proteomes" id="UP000248598">
    <property type="component" value="Chromosome 1"/>
</dbReference>